<dbReference type="InterPro" id="IPR036529">
    <property type="entry name" value="KIX_dom_sf"/>
</dbReference>
<evidence type="ECO:0000313" key="8">
    <source>
        <dbReference type="EMBL" id="KVH89839.1"/>
    </source>
</evidence>
<dbReference type="STRING" id="59895.A0A103XFJ9"/>
<dbReference type="EMBL" id="LEKV01005134">
    <property type="protein sequence ID" value="KVH89839.1"/>
    <property type="molecule type" value="Genomic_DNA"/>
</dbReference>
<dbReference type="InterPro" id="IPR048386">
    <property type="entry name" value="Med15_C"/>
</dbReference>
<dbReference type="GO" id="GO:0003713">
    <property type="term" value="F:transcription coactivator activity"/>
    <property type="evidence" value="ECO:0007669"/>
    <property type="project" value="InterPro"/>
</dbReference>
<dbReference type="Gene3D" id="1.10.246.20">
    <property type="entry name" value="Coactivator CBP, KIX domain"/>
    <property type="match status" value="1"/>
</dbReference>
<dbReference type="AlphaFoldDB" id="A0A103XFJ9"/>
<feature type="compositionally biased region" description="Low complexity" evidence="5">
    <location>
        <begin position="372"/>
        <end position="397"/>
    </location>
</feature>
<keyword evidence="3" id="KW-0804">Transcription</keyword>
<feature type="compositionally biased region" description="Low complexity" evidence="5">
    <location>
        <begin position="497"/>
        <end position="506"/>
    </location>
</feature>
<evidence type="ECO:0000313" key="9">
    <source>
        <dbReference type="Proteomes" id="UP000243975"/>
    </source>
</evidence>
<feature type="compositionally biased region" description="Low complexity" evidence="5">
    <location>
        <begin position="430"/>
        <end position="450"/>
    </location>
</feature>
<feature type="region of interest" description="Disordered" evidence="5">
    <location>
        <begin position="829"/>
        <end position="912"/>
    </location>
</feature>
<feature type="domain" description="ARC105/Med15 mediator subunit C-terminal" evidence="7">
    <location>
        <begin position="1087"/>
        <end position="1157"/>
    </location>
</feature>
<feature type="compositionally biased region" description="Polar residues" evidence="5">
    <location>
        <begin position="419"/>
        <end position="429"/>
    </location>
</feature>
<dbReference type="InterPro" id="IPR036546">
    <property type="entry name" value="MED15_KIX"/>
</dbReference>
<dbReference type="PANTHER" id="PTHR33137">
    <property type="entry name" value="MEDIATOR OF RNA POLYMERASE II TRANSCRIPTION SUBUNIT 15A-RELATED"/>
    <property type="match status" value="1"/>
</dbReference>
<dbReference type="Pfam" id="PF21539">
    <property type="entry name" value="Med15_C"/>
    <property type="match status" value="1"/>
</dbReference>
<evidence type="ECO:0000259" key="7">
    <source>
        <dbReference type="Pfam" id="PF21539"/>
    </source>
</evidence>
<evidence type="ECO:0000256" key="2">
    <source>
        <dbReference type="ARBA" id="ARBA00023015"/>
    </source>
</evidence>
<keyword evidence="9" id="KW-1185">Reference proteome</keyword>
<dbReference type="GO" id="GO:0005634">
    <property type="term" value="C:nucleus"/>
    <property type="evidence" value="ECO:0007669"/>
    <property type="project" value="UniProtKB-SubCell"/>
</dbReference>
<feature type="region of interest" description="Disordered" evidence="5">
    <location>
        <begin position="485"/>
        <end position="516"/>
    </location>
</feature>
<organism evidence="8 9">
    <name type="scientific">Cynara cardunculus var. scolymus</name>
    <name type="common">Globe artichoke</name>
    <name type="synonym">Cynara scolymus</name>
    <dbReference type="NCBI Taxonomy" id="59895"/>
    <lineage>
        <taxon>Eukaryota</taxon>
        <taxon>Viridiplantae</taxon>
        <taxon>Streptophyta</taxon>
        <taxon>Embryophyta</taxon>
        <taxon>Tracheophyta</taxon>
        <taxon>Spermatophyta</taxon>
        <taxon>Magnoliopsida</taxon>
        <taxon>eudicotyledons</taxon>
        <taxon>Gunneridae</taxon>
        <taxon>Pentapetalae</taxon>
        <taxon>asterids</taxon>
        <taxon>campanulids</taxon>
        <taxon>Asterales</taxon>
        <taxon>Asteraceae</taxon>
        <taxon>Carduoideae</taxon>
        <taxon>Cardueae</taxon>
        <taxon>Carduinae</taxon>
        <taxon>Cynara</taxon>
    </lineage>
</organism>
<feature type="region of interest" description="Disordered" evidence="5">
    <location>
        <begin position="115"/>
        <end position="139"/>
    </location>
</feature>
<feature type="compositionally biased region" description="Polar residues" evidence="5">
    <location>
        <begin position="192"/>
        <end position="205"/>
    </location>
</feature>
<dbReference type="GO" id="GO:0031490">
    <property type="term" value="F:chromatin DNA binding"/>
    <property type="evidence" value="ECO:0007669"/>
    <property type="project" value="InterPro"/>
</dbReference>
<sequence>MVVDIYVAGDLPTAMDTSNWRPNQGGTGGGDSSMESVDWRTQLPADTRHKIVNKILDNLKKHLAFSGQEKLHEIKNIALRFEEKIYHGATSHSDYMRKISIKLLAMENRAANPIANSLQSNSAGNSANPSDPEKENIPLISGSLEGANQTAKEMRLPEVTSIRKFYEIFVISPLSNMDIIVSHSSQGMQQVNNQGQSLNHPQAGQQILPPSIHNNIASSGGQGSAGISSALQPGSSLSQSTMPIISGQNSGLQNIQNISRVQPNSVGNTQPVMQHHQQTVLRQQRQQQQASIVHQQQVLSTQQQQQQPNTMGQQTSAINLQHNQLIGQQSSYSEMQQQQQSRLLGQQSNISNVQKLQHHSIGQHNNFSAVHQQQLGPQSSSTGQQQQQHQLFGTQSGSTTMVNNQHSAHLLQSKVSIPQQNQPTQGQRSQPELQQQVMPQLQTQSGQLQHQLNTKLQPNLSQWDMQQRLPTSGAFQQQNVIDQQKQLFQQQRAMPEASSTSSDSTAQTGNPNGGDWQEEVYQKINTFTVSSSGICNEEMGTGVLEKAFLPGKLKAMKDKYMPELNDMYQKIIGKLQQHDSLPQQPKGEQVEKLKMIKHVLERCMAFVQVPKSNITPNYKEKLGIYEKQIVNIISTHKRKPGVPPQQAQPLPPPHIHLTQENQMNPQMQSMNLQNNMGSLQHNSVLPSNAQQNMMSATQPTSNLDPGQNSTMNSLNINPLSSQGGMGMLQPNSSILQHQQLKQLPYRQMQQQYLHKQQLIQQQHQFQRQTKQQQQNGQLHMNQLPQLQPINDGNELKLRQQIGVKPEPLQQQQVASQRPAYHQQLKSGAPFSPQLLSASSPLTPQHSSPQIDQQNLLNSLTKSGTPLQSANSPFIVSSPSTTSTSHMPGESEKVNSGVSSLSNAGNIGHQPTGAVLPTQSLAIGTPGISASPLLAEFTSPDGNHGNGASVVSTKSSAIEQPIEHLLKVVKSISPKSLSASVSDIGSVVSMIDRIAGSAPGNGSRAAVGEDLVAMTKLHLQARTSGTPNGTRKMKRFTSAIPLNGVSSANSRRHPLLEEIRDINLGLIDTVVDISKEDADSAEGGKGTIVKCSFIASPIQPLRLLVPANYPNCSPILLDNKEYEDLSVKAQWRFGSCVRQLSEPMSLEEMVRTWDVCARTVISEYAQQSDGGTFSTKYGAWEDCLTLTGTAA</sequence>
<feature type="compositionally biased region" description="Polar residues" evidence="5">
    <location>
        <begin position="262"/>
        <end position="272"/>
    </location>
</feature>
<keyword evidence="2" id="KW-0805">Transcription regulation</keyword>
<feature type="compositionally biased region" description="Polar residues" evidence="5">
    <location>
        <begin position="231"/>
        <end position="249"/>
    </location>
</feature>
<feature type="compositionally biased region" description="Low complexity" evidence="5">
    <location>
        <begin position="274"/>
        <end position="286"/>
    </location>
</feature>
<reference evidence="8 9" key="1">
    <citation type="journal article" date="2016" name="Sci. Rep.">
        <title>The genome sequence of the outbreeding globe artichoke constructed de novo incorporating a phase-aware low-pass sequencing strategy of F1 progeny.</title>
        <authorList>
            <person name="Scaglione D."/>
            <person name="Reyes-Chin-Wo S."/>
            <person name="Acquadro A."/>
            <person name="Froenicke L."/>
            <person name="Portis E."/>
            <person name="Beitel C."/>
            <person name="Tirone M."/>
            <person name="Mauro R."/>
            <person name="Lo Monaco A."/>
            <person name="Mauromicale G."/>
            <person name="Faccioli P."/>
            <person name="Cattivelli L."/>
            <person name="Rieseberg L."/>
            <person name="Michelmore R."/>
            <person name="Lanteri S."/>
        </authorList>
    </citation>
    <scope>NUCLEOTIDE SEQUENCE [LARGE SCALE GENOMIC DNA]</scope>
    <source>
        <strain evidence="8">2C</strain>
    </source>
</reference>
<proteinExistence type="predicted"/>
<comment type="subcellular location">
    <subcellularLocation>
        <location evidence="1">Nucleus</location>
    </subcellularLocation>
</comment>
<feature type="compositionally biased region" description="Polar residues" evidence="5">
    <location>
        <begin position="115"/>
        <end position="129"/>
    </location>
</feature>
<dbReference type="OMA" id="DWKEEIY"/>
<accession>A0A103XFJ9</accession>
<evidence type="ECO:0000259" key="6">
    <source>
        <dbReference type="Pfam" id="PF16987"/>
    </source>
</evidence>
<evidence type="ECO:0000256" key="1">
    <source>
        <dbReference type="ARBA" id="ARBA00004123"/>
    </source>
</evidence>
<comment type="caution">
    <text evidence="8">The sequence shown here is derived from an EMBL/GenBank/DDBJ whole genome shotgun (WGS) entry which is preliminary data.</text>
</comment>
<dbReference type="Proteomes" id="UP000243975">
    <property type="component" value="Unassembled WGS sequence"/>
</dbReference>
<feature type="region of interest" description="Disordered" evidence="5">
    <location>
        <begin position="192"/>
        <end position="249"/>
    </location>
</feature>
<feature type="region of interest" description="Disordered" evidence="5">
    <location>
        <begin position="262"/>
        <end position="286"/>
    </location>
</feature>
<gene>
    <name evidence="8" type="ORF">Ccrd_008168</name>
</gene>
<evidence type="ECO:0000256" key="3">
    <source>
        <dbReference type="ARBA" id="ARBA00023163"/>
    </source>
</evidence>
<evidence type="ECO:0000256" key="4">
    <source>
        <dbReference type="ARBA" id="ARBA00023242"/>
    </source>
</evidence>
<protein>
    <submittedName>
        <fullName evidence="8">Coactivator CBP, KIX domain-containing protein</fullName>
    </submittedName>
</protein>
<dbReference type="Gramene" id="KVH89839">
    <property type="protein sequence ID" value="KVH89839"/>
    <property type="gene ID" value="Ccrd_008168"/>
</dbReference>
<feature type="compositionally biased region" description="Polar residues" evidence="5">
    <location>
        <begin position="893"/>
        <end position="904"/>
    </location>
</feature>
<dbReference type="FunFam" id="1.10.246.20:FF:000003">
    <property type="entry name" value="Mediator of RNA polymerase II transcription subunit 15a"/>
    <property type="match status" value="1"/>
</dbReference>
<dbReference type="PANTHER" id="PTHR33137:SF4">
    <property type="entry name" value="MEDIATOR OF RNA POLYMERASE II TRANSCRIPTION SUBUNIT 15A-RELATED"/>
    <property type="match status" value="1"/>
</dbReference>
<feature type="compositionally biased region" description="Polar residues" evidence="5">
    <location>
        <begin position="833"/>
        <end position="874"/>
    </location>
</feature>
<feature type="region of interest" description="Disordered" evidence="5">
    <location>
        <begin position="419"/>
        <end position="450"/>
    </location>
</feature>
<name>A0A103XFJ9_CYNCS</name>
<evidence type="ECO:0000256" key="5">
    <source>
        <dbReference type="SAM" id="MobiDB-lite"/>
    </source>
</evidence>
<feature type="domain" description="Mediator complex subunit 15 KIX" evidence="6">
    <location>
        <begin position="37"/>
        <end position="116"/>
    </location>
</feature>
<feature type="region of interest" description="Disordered" evidence="5">
    <location>
        <begin position="371"/>
        <end position="401"/>
    </location>
</feature>
<dbReference type="Pfam" id="PF16987">
    <property type="entry name" value="KIX_2"/>
    <property type="match status" value="1"/>
</dbReference>
<dbReference type="InterPro" id="IPR044661">
    <property type="entry name" value="MED15a/b/c-like"/>
</dbReference>
<feature type="region of interest" description="Disordered" evidence="5">
    <location>
        <begin position="16"/>
        <end position="36"/>
    </location>
</feature>
<keyword evidence="4" id="KW-0539">Nucleus</keyword>